<evidence type="ECO:0000313" key="1">
    <source>
        <dbReference type="EMBL" id="MBU3077704.1"/>
    </source>
</evidence>
<dbReference type="InterPro" id="IPR009874">
    <property type="entry name" value="DUF1428"/>
</dbReference>
<name>A0ABS6BHP5_9SPHN</name>
<proteinExistence type="predicted"/>
<gene>
    <name evidence="1" type="ORF">KOF26_07470</name>
</gene>
<dbReference type="Pfam" id="PF07237">
    <property type="entry name" value="DUF1428"/>
    <property type="match status" value="1"/>
</dbReference>
<dbReference type="Proteomes" id="UP000776276">
    <property type="component" value="Unassembled WGS sequence"/>
</dbReference>
<accession>A0ABS6BHP5</accession>
<organism evidence="1 2">
    <name type="scientific">Sphingomonas quercus</name>
    <dbReference type="NCBI Taxonomy" id="2842451"/>
    <lineage>
        <taxon>Bacteria</taxon>
        <taxon>Pseudomonadati</taxon>
        <taxon>Pseudomonadota</taxon>
        <taxon>Alphaproteobacteria</taxon>
        <taxon>Sphingomonadales</taxon>
        <taxon>Sphingomonadaceae</taxon>
        <taxon>Sphingomonas</taxon>
    </lineage>
</organism>
<dbReference type="RefSeq" id="WP_216322625.1">
    <property type="nucleotide sequence ID" value="NZ_JAHKRT010000003.1"/>
</dbReference>
<comment type="caution">
    <text evidence="1">The sequence shown here is derived from an EMBL/GenBank/DDBJ whole genome shotgun (WGS) entry which is preliminary data.</text>
</comment>
<dbReference type="EMBL" id="JAHKRT010000003">
    <property type="protein sequence ID" value="MBU3077704.1"/>
    <property type="molecule type" value="Genomic_DNA"/>
</dbReference>
<keyword evidence="2" id="KW-1185">Reference proteome</keyword>
<protein>
    <submittedName>
        <fullName evidence="1">DUF1428 domain-containing protein</fullName>
    </submittedName>
</protein>
<sequence>MARTAAEVFKSHGDLGVVGRWADEVVEGKVTDFWRAIFGGFTPILNTSV</sequence>
<evidence type="ECO:0000313" key="2">
    <source>
        <dbReference type="Proteomes" id="UP000776276"/>
    </source>
</evidence>
<reference evidence="1 2" key="1">
    <citation type="submission" date="2021-06" db="EMBL/GenBank/DDBJ databases">
        <title>Sphingomonas sp. XMGL2, whole genome shotgun sequencing project.</title>
        <authorList>
            <person name="Zhao G."/>
            <person name="Shen L."/>
        </authorList>
    </citation>
    <scope>NUCLEOTIDE SEQUENCE [LARGE SCALE GENOMIC DNA]</scope>
    <source>
        <strain evidence="1 2">XMGL2</strain>
    </source>
</reference>